<evidence type="ECO:0000256" key="5">
    <source>
        <dbReference type="ARBA" id="ARBA00023015"/>
    </source>
</evidence>
<dbReference type="EMBL" id="MCFH01000038">
    <property type="protein sequence ID" value="ORX45781.1"/>
    <property type="molecule type" value="Genomic_DNA"/>
</dbReference>
<evidence type="ECO:0000313" key="11">
    <source>
        <dbReference type="EMBL" id="ORX45781.1"/>
    </source>
</evidence>
<evidence type="ECO:0000256" key="3">
    <source>
        <dbReference type="ARBA" id="ARBA00018504"/>
    </source>
</evidence>
<reference evidence="11 12" key="1">
    <citation type="submission" date="2016-08" db="EMBL/GenBank/DDBJ databases">
        <title>Genomes of anaerobic fungi encode conserved fungal cellulosomes for biomass hydrolysis.</title>
        <authorList>
            <consortium name="DOE Joint Genome Institute"/>
            <person name="Haitjema C.H."/>
            <person name="Gilmore S.P."/>
            <person name="Henske J.K."/>
            <person name="Solomon K.V."/>
            <person name="De Groot R."/>
            <person name="Kuo A."/>
            <person name="Mondo S.J."/>
            <person name="Salamov A.A."/>
            <person name="Labutti K."/>
            <person name="Zhao Z."/>
            <person name="Chiniquy J."/>
            <person name="Barry K."/>
            <person name="Brewer H.M."/>
            <person name="Purvine S.O."/>
            <person name="Wright A.T."/>
            <person name="Boxma B."/>
            <person name="Van Alen T."/>
            <person name="Hackstein J.H."/>
            <person name="Baker S.E."/>
            <person name="Grigoriev I.V."/>
            <person name="O'Malley M.A."/>
        </authorList>
    </citation>
    <scope>NUCLEOTIDE SEQUENCE [LARGE SCALE GENOMIC DNA]</scope>
    <source>
        <strain evidence="12">finn</strain>
    </source>
</reference>
<comment type="subcellular location">
    <subcellularLocation>
        <location evidence="1 9">Nucleus</location>
    </subcellularLocation>
</comment>
<feature type="region of interest" description="Disordered" evidence="10">
    <location>
        <begin position="1"/>
        <end position="77"/>
    </location>
</feature>
<comment type="similarity">
    <text evidence="2 9">Belongs to the EAF6 family.</text>
</comment>
<organism evidence="11 12">
    <name type="scientific">Piromyces finnis</name>
    <dbReference type="NCBI Taxonomy" id="1754191"/>
    <lineage>
        <taxon>Eukaryota</taxon>
        <taxon>Fungi</taxon>
        <taxon>Fungi incertae sedis</taxon>
        <taxon>Chytridiomycota</taxon>
        <taxon>Chytridiomycota incertae sedis</taxon>
        <taxon>Neocallimastigomycetes</taxon>
        <taxon>Neocallimastigales</taxon>
        <taxon>Neocallimastigaceae</taxon>
        <taxon>Piromyces</taxon>
    </lineage>
</organism>
<comment type="function">
    <text evidence="9">Component of the NuA4 histone acetyltransferase complex which is involved in transcriptional activation of selected genes principally by acetylation of nucleosomal histone H4 and H2A. The NuA4 complex is also involved in DNA repair.</text>
</comment>
<dbReference type="AlphaFoldDB" id="A0A1Y1V2M6"/>
<evidence type="ECO:0000256" key="1">
    <source>
        <dbReference type="ARBA" id="ARBA00004123"/>
    </source>
</evidence>
<sequence>MVEVKIEKKEKKREEGGEKKEKKSKKNVKESREQNSSDKLNKDTTEKEKNKDTSDKKDQKKEESREDIPTPQKLSQAESELVELINMKRKVDRALVNLEANIYSFEGNYLEETSQFGNIIKGFDGYMSTRPEKKKIKFTEEDRLFSQSSATYQAALEIKKREESMLMEDNMHEGYHKKVSIKKKSLKDKTKKE</sequence>
<dbReference type="GO" id="GO:0005634">
    <property type="term" value="C:nucleus"/>
    <property type="evidence" value="ECO:0007669"/>
    <property type="project" value="UniProtKB-SubCell"/>
</dbReference>
<keyword evidence="8 9" id="KW-0539">Nucleus</keyword>
<name>A0A1Y1V2M6_9FUNG</name>
<reference evidence="11 12" key="2">
    <citation type="submission" date="2016-08" db="EMBL/GenBank/DDBJ databases">
        <title>Pervasive Adenine N6-methylation of Active Genes in Fungi.</title>
        <authorList>
            <consortium name="DOE Joint Genome Institute"/>
            <person name="Mondo S.J."/>
            <person name="Dannebaum R.O."/>
            <person name="Kuo R.C."/>
            <person name="Labutti K."/>
            <person name="Haridas S."/>
            <person name="Kuo A."/>
            <person name="Salamov A."/>
            <person name="Ahrendt S.R."/>
            <person name="Lipzen A."/>
            <person name="Sullivan W."/>
            <person name="Andreopoulos W.B."/>
            <person name="Clum A."/>
            <person name="Lindquist E."/>
            <person name="Daum C."/>
            <person name="Ramamoorthy G.K."/>
            <person name="Gryganskyi A."/>
            <person name="Culley D."/>
            <person name="Magnuson J.K."/>
            <person name="James T.Y."/>
            <person name="O'Malley M.A."/>
            <person name="Stajich J.E."/>
            <person name="Spatafora J.W."/>
            <person name="Visel A."/>
            <person name="Grigoriev I.V."/>
        </authorList>
    </citation>
    <scope>NUCLEOTIDE SEQUENCE [LARGE SCALE GENOMIC DNA]</scope>
    <source>
        <strain evidence="12">finn</strain>
    </source>
</reference>
<evidence type="ECO:0000256" key="9">
    <source>
        <dbReference type="RuleBase" id="RU368022"/>
    </source>
</evidence>
<comment type="caution">
    <text evidence="11">The sequence shown here is derived from an EMBL/GenBank/DDBJ whole genome shotgun (WGS) entry which is preliminary data.</text>
</comment>
<keyword evidence="6" id="KW-0175">Coiled coil</keyword>
<dbReference type="GO" id="GO:0006281">
    <property type="term" value="P:DNA repair"/>
    <property type="evidence" value="ECO:0007669"/>
    <property type="project" value="UniProtKB-UniRule"/>
</dbReference>
<evidence type="ECO:0000256" key="7">
    <source>
        <dbReference type="ARBA" id="ARBA00023163"/>
    </source>
</evidence>
<dbReference type="Proteomes" id="UP000193719">
    <property type="component" value="Unassembled WGS sequence"/>
</dbReference>
<comment type="subunit">
    <text evidence="9">Component of the NuA4 histone acetyltransferase complex.</text>
</comment>
<accession>A0A1Y1V2M6</accession>
<dbReference type="PANTHER" id="PTHR13476">
    <property type="entry name" value="CHROMATIN MODIFICATION-RELATED PROTEIN MEAF6"/>
    <property type="match status" value="1"/>
</dbReference>
<evidence type="ECO:0000256" key="10">
    <source>
        <dbReference type="SAM" id="MobiDB-lite"/>
    </source>
</evidence>
<evidence type="ECO:0000256" key="8">
    <source>
        <dbReference type="ARBA" id="ARBA00023242"/>
    </source>
</evidence>
<evidence type="ECO:0000313" key="12">
    <source>
        <dbReference type="Proteomes" id="UP000193719"/>
    </source>
</evidence>
<dbReference type="GO" id="GO:0006325">
    <property type="term" value="P:chromatin organization"/>
    <property type="evidence" value="ECO:0007669"/>
    <property type="project" value="UniProtKB-KW"/>
</dbReference>
<keyword evidence="9" id="KW-0227">DNA damage</keyword>
<feature type="compositionally biased region" description="Basic and acidic residues" evidence="10">
    <location>
        <begin position="1"/>
        <end position="68"/>
    </location>
</feature>
<evidence type="ECO:0000256" key="6">
    <source>
        <dbReference type="ARBA" id="ARBA00023054"/>
    </source>
</evidence>
<evidence type="ECO:0000256" key="4">
    <source>
        <dbReference type="ARBA" id="ARBA00022853"/>
    </source>
</evidence>
<protein>
    <recommendedName>
        <fullName evidence="3 9">Chromatin modification-related protein EAF6</fullName>
    </recommendedName>
</protein>
<evidence type="ECO:0000256" key="2">
    <source>
        <dbReference type="ARBA" id="ARBA00010916"/>
    </source>
</evidence>
<keyword evidence="12" id="KW-1185">Reference proteome</keyword>
<dbReference type="Pfam" id="PF09340">
    <property type="entry name" value="NuA4"/>
    <property type="match status" value="1"/>
</dbReference>
<dbReference type="InterPro" id="IPR015418">
    <property type="entry name" value="Eaf6"/>
</dbReference>
<keyword evidence="9" id="KW-0234">DNA repair</keyword>
<dbReference type="OrthoDB" id="440324at2759"/>
<dbReference type="STRING" id="1754191.A0A1Y1V2M6"/>
<proteinExistence type="inferred from homology"/>
<keyword evidence="4 9" id="KW-0156">Chromatin regulator</keyword>
<keyword evidence="7 9" id="KW-0804">Transcription</keyword>
<keyword evidence="5 9" id="KW-0805">Transcription regulation</keyword>
<gene>
    <name evidence="11" type="ORF">BCR36DRAFT_414379</name>
</gene>
<dbReference type="GO" id="GO:0035267">
    <property type="term" value="C:NuA4 histone acetyltransferase complex"/>
    <property type="evidence" value="ECO:0007669"/>
    <property type="project" value="UniProtKB-UniRule"/>
</dbReference>